<proteinExistence type="predicted"/>
<evidence type="ECO:0000313" key="3">
    <source>
        <dbReference type="Proteomes" id="UP000198802"/>
    </source>
</evidence>
<accession>A0A0S4R0N3</accession>
<protein>
    <submittedName>
        <fullName evidence="2">Uncharacterized protein</fullName>
    </submittedName>
</protein>
<dbReference type="EMBL" id="FAOZ01000050">
    <property type="protein sequence ID" value="CUU60927.1"/>
    <property type="molecule type" value="Genomic_DNA"/>
</dbReference>
<feature type="compositionally biased region" description="Basic residues" evidence="1">
    <location>
        <begin position="63"/>
        <end position="74"/>
    </location>
</feature>
<gene>
    <name evidence="2" type="ORF">Ga0074812_15027</name>
</gene>
<keyword evidence="3" id="KW-1185">Reference proteome</keyword>
<organism evidence="2 3">
    <name type="scientific">Parafrankia irregularis</name>
    <dbReference type="NCBI Taxonomy" id="795642"/>
    <lineage>
        <taxon>Bacteria</taxon>
        <taxon>Bacillati</taxon>
        <taxon>Actinomycetota</taxon>
        <taxon>Actinomycetes</taxon>
        <taxon>Frankiales</taxon>
        <taxon>Frankiaceae</taxon>
        <taxon>Parafrankia</taxon>
    </lineage>
</organism>
<reference evidence="3" key="1">
    <citation type="submission" date="2015-11" db="EMBL/GenBank/DDBJ databases">
        <authorList>
            <person name="Varghese N."/>
        </authorList>
    </citation>
    <scope>NUCLEOTIDE SEQUENCE [LARGE SCALE GENOMIC DNA]</scope>
    <source>
        <strain evidence="3">DSM 45899</strain>
    </source>
</reference>
<feature type="compositionally biased region" description="Gly residues" evidence="1">
    <location>
        <begin position="37"/>
        <end position="47"/>
    </location>
</feature>
<evidence type="ECO:0000313" key="2">
    <source>
        <dbReference type="EMBL" id="CUU60927.1"/>
    </source>
</evidence>
<dbReference type="AlphaFoldDB" id="A0A0S4R0N3"/>
<name>A0A0S4R0N3_9ACTN</name>
<sequence>MPMRTEKTRRRRELRDAQYRAALGLPADGPLPASLGAVGGSRGGGHAGRINQTTTGRPAGWRHPTRSARKHQGKHGGEHHEQER</sequence>
<evidence type="ECO:0000256" key="1">
    <source>
        <dbReference type="SAM" id="MobiDB-lite"/>
    </source>
</evidence>
<dbReference type="Proteomes" id="UP000198802">
    <property type="component" value="Unassembled WGS sequence"/>
</dbReference>
<feature type="compositionally biased region" description="Basic and acidic residues" evidence="1">
    <location>
        <begin position="75"/>
        <end position="84"/>
    </location>
</feature>
<feature type="region of interest" description="Disordered" evidence="1">
    <location>
        <begin position="1"/>
        <end position="84"/>
    </location>
</feature>